<reference evidence="2 3" key="1">
    <citation type="submission" date="2019-03" db="EMBL/GenBank/DDBJ databases">
        <authorList>
            <consortium name="Pathogen Informatics"/>
        </authorList>
    </citation>
    <scope>NUCLEOTIDE SEQUENCE [LARGE SCALE GENOMIC DNA]</scope>
    <source>
        <strain evidence="2 3">NCTC12126</strain>
    </source>
</reference>
<gene>
    <name evidence="2" type="primary">gsiB_2</name>
    <name evidence="2" type="ORF">NCTC12126_05301</name>
</gene>
<accession>A0A484Z8D4</accession>
<organism evidence="2 3">
    <name type="scientific">Enterobacter cancerogenus</name>
    <dbReference type="NCBI Taxonomy" id="69218"/>
    <lineage>
        <taxon>Bacteria</taxon>
        <taxon>Pseudomonadati</taxon>
        <taxon>Pseudomonadota</taxon>
        <taxon>Gammaproteobacteria</taxon>
        <taxon>Enterobacterales</taxon>
        <taxon>Enterobacteriaceae</taxon>
        <taxon>Enterobacter</taxon>
        <taxon>Enterobacter cloacae complex</taxon>
    </lineage>
</organism>
<dbReference type="AlphaFoldDB" id="A0A484Z8D4"/>
<evidence type="ECO:0000313" key="3">
    <source>
        <dbReference type="Proteomes" id="UP000351155"/>
    </source>
</evidence>
<dbReference type="SUPFAM" id="SSF53850">
    <property type="entry name" value="Periplasmic binding protein-like II"/>
    <property type="match status" value="1"/>
</dbReference>
<dbReference type="EMBL" id="CAADIW010000071">
    <property type="protein sequence ID" value="VFS44026.1"/>
    <property type="molecule type" value="Genomic_DNA"/>
</dbReference>
<feature type="domain" description="Solute-binding protein family 5" evidence="1">
    <location>
        <begin position="3"/>
        <end position="57"/>
    </location>
</feature>
<evidence type="ECO:0000313" key="2">
    <source>
        <dbReference type="EMBL" id="VFS44026.1"/>
    </source>
</evidence>
<sequence length="70" mass="7765">MKLKNVLAEGYTVSDDGLVYTIKLRSGVKFQDGTDFNAEAVKVNLDRRQQPGQQPQAGITCIKISAVPRW</sequence>
<protein>
    <submittedName>
        <fullName evidence="2">Extracellular solute-binding protein</fullName>
    </submittedName>
</protein>
<dbReference type="Proteomes" id="UP000351155">
    <property type="component" value="Unassembled WGS sequence"/>
</dbReference>
<evidence type="ECO:0000259" key="1">
    <source>
        <dbReference type="Pfam" id="PF00496"/>
    </source>
</evidence>
<dbReference type="InterPro" id="IPR000914">
    <property type="entry name" value="SBP_5_dom"/>
</dbReference>
<dbReference type="Gene3D" id="3.40.190.10">
    <property type="entry name" value="Periplasmic binding protein-like II"/>
    <property type="match status" value="1"/>
</dbReference>
<proteinExistence type="predicted"/>
<name>A0A484Z8D4_9ENTR</name>
<dbReference type="Pfam" id="PF00496">
    <property type="entry name" value="SBP_bac_5"/>
    <property type="match status" value="1"/>
</dbReference>